<dbReference type="InterPro" id="IPR036624">
    <property type="entry name" value="Hcp1-lik_sf"/>
</dbReference>
<dbReference type="InterPro" id="IPR053165">
    <property type="entry name" value="HSI-I_assembly_Hcp1"/>
</dbReference>
<dbReference type="PANTHER" id="PTHR36152">
    <property type="entry name" value="CYTOPLASMIC PROTEIN-RELATED"/>
    <property type="match status" value="1"/>
</dbReference>
<keyword evidence="3" id="KW-1185">Reference proteome</keyword>
<dbReference type="AlphaFoldDB" id="A0A0J1CUQ9"/>
<dbReference type="SUPFAM" id="SSF141452">
    <property type="entry name" value="Hcp1-like"/>
    <property type="match status" value="1"/>
</dbReference>
<dbReference type="EMBL" id="AEJF01000136">
    <property type="protein sequence ID" value="KLU24051.1"/>
    <property type="molecule type" value="Genomic_DNA"/>
</dbReference>
<dbReference type="InterPro" id="IPR008514">
    <property type="entry name" value="T6SS_Hcp"/>
</dbReference>
<dbReference type="Pfam" id="PF05638">
    <property type="entry name" value="T6SS_HCP"/>
    <property type="match status" value="1"/>
</dbReference>
<sequence length="163" mass="17233">MDTIILQFKDIKGNSLVDGFANGILLMSFSHSVSMAMGVDSSNTERTLGRPSFSEFSVSKSTDQSTPALYAACAAGTKLGDATISIGRNEGGKFMLHMKYVLTNAMVANIATSGGGSDMMDSLSINYSAMTSQYTQQNTDSTKKGTAPFGWDRSTNKAVAPKA</sequence>
<organism evidence="2 3">
    <name type="scientific">Caballeronia mineralivorans PML1(12)</name>
    <dbReference type="NCBI Taxonomy" id="908627"/>
    <lineage>
        <taxon>Bacteria</taxon>
        <taxon>Pseudomonadati</taxon>
        <taxon>Pseudomonadota</taxon>
        <taxon>Betaproteobacteria</taxon>
        <taxon>Burkholderiales</taxon>
        <taxon>Burkholderiaceae</taxon>
        <taxon>Caballeronia</taxon>
    </lineage>
</organism>
<gene>
    <name evidence="2" type="ORF">EOS_22490</name>
</gene>
<evidence type="ECO:0000256" key="1">
    <source>
        <dbReference type="SAM" id="MobiDB-lite"/>
    </source>
</evidence>
<dbReference type="Gene3D" id="2.30.110.20">
    <property type="entry name" value="Hcp1-like"/>
    <property type="match status" value="1"/>
</dbReference>
<name>A0A0J1CUQ9_9BURK</name>
<protein>
    <submittedName>
        <fullName evidence="2">Virulence factor secretion apparatus protein</fullName>
    </submittedName>
</protein>
<dbReference type="OrthoDB" id="6869716at2"/>
<evidence type="ECO:0000313" key="3">
    <source>
        <dbReference type="Proteomes" id="UP000035963"/>
    </source>
</evidence>
<dbReference type="PATRIC" id="fig|908627.4.peg.5024"/>
<feature type="region of interest" description="Disordered" evidence="1">
    <location>
        <begin position="136"/>
        <end position="163"/>
    </location>
</feature>
<accession>A0A0J1CUQ9</accession>
<reference evidence="2 3" key="1">
    <citation type="journal article" date="2015" name="Genome Announc.">
        <title>Draft Genome Sequence of Burkholderia sp. Strain PML1(12), an Ectomycorrhizosphere-Inhabiting Bacterium with Effective Mineral-Weathering Ability.</title>
        <authorList>
            <person name="Uroz S."/>
            <person name="Oger P."/>
        </authorList>
    </citation>
    <scope>NUCLEOTIDE SEQUENCE [LARGE SCALE GENOMIC DNA]</scope>
    <source>
        <strain evidence="3">PML1(12)</strain>
    </source>
</reference>
<dbReference type="Proteomes" id="UP000035963">
    <property type="component" value="Unassembled WGS sequence"/>
</dbReference>
<proteinExistence type="predicted"/>
<dbReference type="RefSeq" id="WP_047848909.1">
    <property type="nucleotide sequence ID" value="NZ_AEJF01000136.1"/>
</dbReference>
<comment type="caution">
    <text evidence="2">The sequence shown here is derived from an EMBL/GenBank/DDBJ whole genome shotgun (WGS) entry which is preliminary data.</text>
</comment>
<evidence type="ECO:0000313" key="2">
    <source>
        <dbReference type="EMBL" id="KLU24051.1"/>
    </source>
</evidence>
<dbReference type="PANTHER" id="PTHR36152:SF1">
    <property type="entry name" value="UBIQUITIN-LIKE DOMAIN-CONTAINING PROTEIN"/>
    <property type="match status" value="1"/>
</dbReference>